<sequence length="83" mass="9413">MNTEILDELKNIQLFVLQKDIKIAKFLEIANPETVFIHQNLARKEEPEQSTLLPELAKSKLGKSFSRKLALTVSETGILNYGN</sequence>
<evidence type="ECO:0000313" key="1">
    <source>
        <dbReference type="EMBL" id="CAG8850305.1"/>
    </source>
</evidence>
<evidence type="ECO:0000313" key="2">
    <source>
        <dbReference type="Proteomes" id="UP000789901"/>
    </source>
</evidence>
<feature type="non-terminal residue" evidence="1">
    <location>
        <position position="83"/>
    </location>
</feature>
<dbReference type="Proteomes" id="UP000789901">
    <property type="component" value="Unassembled WGS sequence"/>
</dbReference>
<keyword evidence="2" id="KW-1185">Reference proteome</keyword>
<reference evidence="1 2" key="1">
    <citation type="submission" date="2021-06" db="EMBL/GenBank/DDBJ databases">
        <authorList>
            <person name="Kallberg Y."/>
            <person name="Tangrot J."/>
            <person name="Rosling A."/>
        </authorList>
    </citation>
    <scope>NUCLEOTIDE SEQUENCE [LARGE SCALE GENOMIC DNA]</scope>
    <source>
        <strain evidence="1 2">120-4 pot B 10/14</strain>
    </source>
</reference>
<accession>A0ABN7X8J5</accession>
<organism evidence="1 2">
    <name type="scientific">Gigaspora margarita</name>
    <dbReference type="NCBI Taxonomy" id="4874"/>
    <lineage>
        <taxon>Eukaryota</taxon>
        <taxon>Fungi</taxon>
        <taxon>Fungi incertae sedis</taxon>
        <taxon>Mucoromycota</taxon>
        <taxon>Glomeromycotina</taxon>
        <taxon>Glomeromycetes</taxon>
        <taxon>Diversisporales</taxon>
        <taxon>Gigasporaceae</taxon>
        <taxon>Gigaspora</taxon>
    </lineage>
</organism>
<proteinExistence type="predicted"/>
<dbReference type="EMBL" id="CAJVQB010100440">
    <property type="protein sequence ID" value="CAG8850305.1"/>
    <property type="molecule type" value="Genomic_DNA"/>
</dbReference>
<gene>
    <name evidence="1" type="ORF">GMARGA_LOCUS40151</name>
</gene>
<comment type="caution">
    <text evidence="1">The sequence shown here is derived from an EMBL/GenBank/DDBJ whole genome shotgun (WGS) entry which is preliminary data.</text>
</comment>
<name>A0ABN7X8J5_GIGMA</name>
<protein>
    <submittedName>
        <fullName evidence="1">36913_t:CDS:1</fullName>
    </submittedName>
</protein>